<reference evidence="2 3" key="1">
    <citation type="journal article" date="2018" name="Sci. Rep.">
        <title>Genomic signatures of local adaptation to the degree of environmental predictability in rotifers.</title>
        <authorList>
            <person name="Franch-Gras L."/>
            <person name="Hahn C."/>
            <person name="Garcia-Roger E.M."/>
            <person name="Carmona M.J."/>
            <person name="Serra M."/>
            <person name="Gomez A."/>
        </authorList>
    </citation>
    <scope>NUCLEOTIDE SEQUENCE [LARGE SCALE GENOMIC DNA]</scope>
    <source>
        <strain evidence="2">HYR1</strain>
    </source>
</reference>
<evidence type="ECO:0000313" key="3">
    <source>
        <dbReference type="Proteomes" id="UP000276133"/>
    </source>
</evidence>
<evidence type="ECO:0000256" key="1">
    <source>
        <dbReference type="SAM" id="Phobius"/>
    </source>
</evidence>
<dbReference type="Proteomes" id="UP000276133">
    <property type="component" value="Unassembled WGS sequence"/>
</dbReference>
<sequence length="89" mass="9984">MHSILVSKLFEFSLDSLSWVANWSHCFSDSLYCRPTMLTCLGEIDLELGDCVLQVGVFGVATFFLLGQVFVVELERVVRAQQLLELVLG</sequence>
<gene>
    <name evidence="2" type="ORF">BpHYR1_054140</name>
</gene>
<keyword evidence="1" id="KW-0472">Membrane</keyword>
<keyword evidence="3" id="KW-1185">Reference proteome</keyword>
<keyword evidence="1" id="KW-0812">Transmembrane</keyword>
<accession>A0A3M7S8R4</accession>
<proteinExistence type="predicted"/>
<comment type="caution">
    <text evidence="2">The sequence shown here is derived from an EMBL/GenBank/DDBJ whole genome shotgun (WGS) entry which is preliminary data.</text>
</comment>
<protein>
    <submittedName>
        <fullName evidence="2">Uncharacterized protein</fullName>
    </submittedName>
</protein>
<organism evidence="2 3">
    <name type="scientific">Brachionus plicatilis</name>
    <name type="common">Marine rotifer</name>
    <name type="synonym">Brachionus muelleri</name>
    <dbReference type="NCBI Taxonomy" id="10195"/>
    <lineage>
        <taxon>Eukaryota</taxon>
        <taxon>Metazoa</taxon>
        <taxon>Spiralia</taxon>
        <taxon>Gnathifera</taxon>
        <taxon>Rotifera</taxon>
        <taxon>Eurotatoria</taxon>
        <taxon>Monogononta</taxon>
        <taxon>Pseudotrocha</taxon>
        <taxon>Ploima</taxon>
        <taxon>Brachionidae</taxon>
        <taxon>Brachionus</taxon>
    </lineage>
</organism>
<dbReference type="AlphaFoldDB" id="A0A3M7S8R4"/>
<keyword evidence="1" id="KW-1133">Transmembrane helix</keyword>
<evidence type="ECO:0000313" key="2">
    <source>
        <dbReference type="EMBL" id="RNA32204.1"/>
    </source>
</evidence>
<feature type="transmembrane region" description="Helical" evidence="1">
    <location>
        <begin position="52"/>
        <end position="72"/>
    </location>
</feature>
<name>A0A3M7S8R4_BRAPC</name>
<dbReference type="EMBL" id="REGN01001830">
    <property type="protein sequence ID" value="RNA32204.1"/>
    <property type="molecule type" value="Genomic_DNA"/>
</dbReference>